<organism evidence="1 2">
    <name type="scientific">Roseicitreum antarcticum</name>
    <dbReference type="NCBI Taxonomy" id="564137"/>
    <lineage>
        <taxon>Bacteria</taxon>
        <taxon>Pseudomonadati</taxon>
        <taxon>Pseudomonadota</taxon>
        <taxon>Alphaproteobacteria</taxon>
        <taxon>Rhodobacterales</taxon>
        <taxon>Paracoccaceae</taxon>
        <taxon>Roseicitreum</taxon>
    </lineage>
</organism>
<keyword evidence="2" id="KW-1185">Reference proteome</keyword>
<accession>A0A1H2WD04</accession>
<dbReference type="EMBL" id="FNOM01000003">
    <property type="protein sequence ID" value="SDW78573.1"/>
    <property type="molecule type" value="Genomic_DNA"/>
</dbReference>
<dbReference type="STRING" id="564137.SAMN04488238_103346"/>
<gene>
    <name evidence="1" type="ORF">SAMN04488238_103346</name>
</gene>
<evidence type="ECO:0000313" key="1">
    <source>
        <dbReference type="EMBL" id="SDW78573.1"/>
    </source>
</evidence>
<evidence type="ECO:0000313" key="2">
    <source>
        <dbReference type="Proteomes" id="UP000198539"/>
    </source>
</evidence>
<proteinExistence type="predicted"/>
<name>A0A1H2WD04_9RHOB</name>
<dbReference type="RefSeq" id="WP_092886915.1">
    <property type="nucleotide sequence ID" value="NZ_CP061498.1"/>
</dbReference>
<evidence type="ECO:0008006" key="3">
    <source>
        <dbReference type="Google" id="ProtNLM"/>
    </source>
</evidence>
<dbReference type="Proteomes" id="UP000198539">
    <property type="component" value="Unassembled WGS sequence"/>
</dbReference>
<sequence>MRIVADPAAKRAAKIEKARAARRRAFQVETDPLIGKVLRGEISADDYAAHVAQVRARFPYPEEDQQ</sequence>
<dbReference type="AlphaFoldDB" id="A0A1H2WD04"/>
<reference evidence="1 2" key="1">
    <citation type="submission" date="2016-10" db="EMBL/GenBank/DDBJ databases">
        <authorList>
            <person name="de Groot N.N."/>
        </authorList>
    </citation>
    <scope>NUCLEOTIDE SEQUENCE [LARGE SCALE GENOMIC DNA]</scope>
    <source>
        <strain evidence="1 2">CGMCC 1.8894</strain>
    </source>
</reference>
<protein>
    <recommendedName>
        <fullName evidence="3">Antitoxin VbhA domain-containing protein</fullName>
    </recommendedName>
</protein>